<accession>A0A8C1UCQ2</accession>
<dbReference type="Ensembl" id="ENSCCRT00010120384.1">
    <property type="protein sequence ID" value="ENSCCRP00010108168.1"/>
    <property type="gene ID" value="ENSCCRG00010047741.1"/>
</dbReference>
<proteinExistence type="predicted"/>
<dbReference type="Proteomes" id="UP000694427">
    <property type="component" value="Unplaced"/>
</dbReference>
<reference evidence="1" key="1">
    <citation type="submission" date="2025-05" db="UniProtKB">
        <authorList>
            <consortium name="Ensembl"/>
        </authorList>
    </citation>
    <scope>IDENTIFICATION</scope>
</reference>
<dbReference type="PANTHER" id="PTHR31025">
    <property type="entry name" value="SI:CH211-196P9.1-RELATED"/>
    <property type="match status" value="1"/>
</dbReference>
<evidence type="ECO:0000313" key="3">
    <source>
        <dbReference type="Proteomes" id="UP000694700"/>
    </source>
</evidence>
<dbReference type="PANTHER" id="PTHR31025:SF27">
    <property type="entry name" value="SI:CH211-193K19.2-RELATED"/>
    <property type="match status" value="1"/>
</dbReference>
<dbReference type="Proteomes" id="UP000694700">
    <property type="component" value="Unplaced"/>
</dbReference>
<keyword evidence="2" id="KW-1185">Reference proteome</keyword>
<name>A0A8C1UCQ2_CYPCA</name>
<dbReference type="AlphaFoldDB" id="A0A8C1UCQ2"/>
<protein>
    <submittedName>
        <fullName evidence="1">Uncharacterized protein</fullName>
    </submittedName>
</protein>
<organism evidence="1 3">
    <name type="scientific">Cyprinus carpio</name>
    <name type="common">Common carp</name>
    <dbReference type="NCBI Taxonomy" id="7962"/>
    <lineage>
        <taxon>Eukaryota</taxon>
        <taxon>Metazoa</taxon>
        <taxon>Chordata</taxon>
        <taxon>Craniata</taxon>
        <taxon>Vertebrata</taxon>
        <taxon>Euteleostomi</taxon>
        <taxon>Actinopterygii</taxon>
        <taxon>Neopterygii</taxon>
        <taxon>Teleostei</taxon>
        <taxon>Ostariophysi</taxon>
        <taxon>Cypriniformes</taxon>
        <taxon>Cyprinidae</taxon>
        <taxon>Cyprininae</taxon>
        <taxon>Cyprinus</taxon>
    </lineage>
</organism>
<evidence type="ECO:0000313" key="1">
    <source>
        <dbReference type="Ensembl" id="ENSCCRP00015034878.1"/>
    </source>
</evidence>
<sequence length="102" mass="11459">MLLIGQDSRLRSLQTLGIFVIKDTADNEARDVGIVLEGVAVLWDLDSVAFATSMLFGLIYALNLQYPTKLRFTFEILQKLIMELDGGELSIKAQNFKSKLHQ</sequence>
<evidence type="ECO:0000313" key="2">
    <source>
        <dbReference type="Proteomes" id="UP000694427"/>
    </source>
</evidence>
<dbReference type="Ensembl" id="ENSCCRT00015036098.1">
    <property type="protein sequence ID" value="ENSCCRP00015034878.1"/>
    <property type="gene ID" value="ENSCCRG00015014567.1"/>
</dbReference>